<dbReference type="EMBL" id="MVGC01005917">
    <property type="protein sequence ID" value="RJE16387.1"/>
    <property type="molecule type" value="Genomic_DNA"/>
</dbReference>
<dbReference type="Proteomes" id="UP000266188">
    <property type="component" value="Unassembled WGS sequence"/>
</dbReference>
<evidence type="ECO:0000256" key="1">
    <source>
        <dbReference type="SAM" id="MobiDB-lite"/>
    </source>
</evidence>
<feature type="region of interest" description="Disordered" evidence="1">
    <location>
        <begin position="40"/>
        <end position="60"/>
    </location>
</feature>
<keyword evidence="3" id="KW-1185">Reference proteome</keyword>
<comment type="caution">
    <text evidence="2">The sequence shown here is derived from an EMBL/GenBank/DDBJ whole genome shotgun (WGS) entry which is preliminary data.</text>
</comment>
<organism evidence="2 3">
    <name type="scientific">Aspergillus sclerotialis</name>
    <dbReference type="NCBI Taxonomy" id="2070753"/>
    <lineage>
        <taxon>Eukaryota</taxon>
        <taxon>Fungi</taxon>
        <taxon>Dikarya</taxon>
        <taxon>Ascomycota</taxon>
        <taxon>Pezizomycotina</taxon>
        <taxon>Eurotiomycetes</taxon>
        <taxon>Eurotiomycetidae</taxon>
        <taxon>Eurotiales</taxon>
        <taxon>Aspergillaceae</taxon>
        <taxon>Aspergillus</taxon>
        <taxon>Aspergillus subgen. Polypaecilum</taxon>
    </lineage>
</organism>
<proteinExistence type="predicted"/>
<protein>
    <submittedName>
        <fullName evidence="2">Uncharacterized protein</fullName>
    </submittedName>
</protein>
<dbReference type="AlphaFoldDB" id="A0A3A2Z4U0"/>
<sequence>MRSLDPEALRRTLDRKEDHIWSTYPTGLAYRHATCAHGSVTPASTDGPTGHDPLRILDEI</sequence>
<accession>A0A3A2Z4U0</accession>
<evidence type="ECO:0000313" key="2">
    <source>
        <dbReference type="EMBL" id="RJE16387.1"/>
    </source>
</evidence>
<name>A0A3A2Z4U0_9EURO</name>
<evidence type="ECO:0000313" key="3">
    <source>
        <dbReference type="Proteomes" id="UP000266188"/>
    </source>
</evidence>
<reference evidence="3" key="1">
    <citation type="submission" date="2017-02" db="EMBL/GenBank/DDBJ databases">
        <authorList>
            <person name="Tafer H."/>
            <person name="Lopandic K."/>
        </authorList>
    </citation>
    <scope>NUCLEOTIDE SEQUENCE [LARGE SCALE GENOMIC DNA]</scope>
    <source>
        <strain evidence="3">CBS 366.77</strain>
    </source>
</reference>
<gene>
    <name evidence="2" type="ORF">PHISCL_11276</name>
</gene>